<comment type="caution">
    <text evidence="2">The sequence shown here is derived from an EMBL/GenBank/DDBJ whole genome shotgun (WGS) entry which is preliminary data.</text>
</comment>
<feature type="compositionally biased region" description="Basic and acidic residues" evidence="1">
    <location>
        <begin position="328"/>
        <end position="351"/>
    </location>
</feature>
<protein>
    <submittedName>
        <fullName evidence="2">Uncharacterized protein</fullName>
    </submittedName>
</protein>
<feature type="compositionally biased region" description="Basic and acidic residues" evidence="1">
    <location>
        <begin position="121"/>
        <end position="130"/>
    </location>
</feature>
<feature type="compositionally biased region" description="Low complexity" evidence="1">
    <location>
        <begin position="404"/>
        <end position="427"/>
    </location>
</feature>
<organism evidence="2 3">
    <name type="scientific">Camelus dromedarius</name>
    <name type="common">Dromedary</name>
    <name type="synonym">Arabian camel</name>
    <dbReference type="NCBI Taxonomy" id="9838"/>
    <lineage>
        <taxon>Eukaryota</taxon>
        <taxon>Metazoa</taxon>
        <taxon>Chordata</taxon>
        <taxon>Craniata</taxon>
        <taxon>Vertebrata</taxon>
        <taxon>Euteleostomi</taxon>
        <taxon>Mammalia</taxon>
        <taxon>Eutheria</taxon>
        <taxon>Laurasiatheria</taxon>
        <taxon>Artiodactyla</taxon>
        <taxon>Tylopoda</taxon>
        <taxon>Camelidae</taxon>
        <taxon>Camelus</taxon>
    </lineage>
</organism>
<feature type="region of interest" description="Disordered" evidence="1">
    <location>
        <begin position="513"/>
        <end position="537"/>
    </location>
</feature>
<feature type="region of interest" description="Disordered" evidence="1">
    <location>
        <begin position="555"/>
        <end position="703"/>
    </location>
</feature>
<sequence>MRLEAGGLIWFGCMDGKKRKAEVGRAGRQSQGLTGYEGGRRRKGKGQHLHLTREHSELMWDGVSVRVPRSGWSTEPCALSLEMGDAVRLLEMQIMGELANHQASTPPPFPTPTRPASSLDQPERGPHELRPGNAVQNPQRPAGSGLPWAGRASREVDSDWVLPRFLHGWPRCFAVSARSFRLMLAPLSSPPAQTWRPVGLPGTAPLENPEETAGGCYERGGNLFLIVHFVPLEANITQLDLGKPGLEWQMHLQSPPVFPLCPERKGRETRRLKGKCRDSERTGTQRATETQRREQPESLQRTREEGDRIPERTETPGWGRNRHRVRGKERAGPRGDRETENMSGGKDEKTAGTEGLDTSVTDAGPAPKQKHPSPPTQHTRARPHAHTQEAQSRRTAGSLLSERPAPAACACKSSASGGAQGRPAAARAPEKPHRPPAPGSAATGGRSDTCKPGAGERSDYRLSGPPVRRPACPPCGPTGRPVLVARSLSPCFSLSLCGCLRPGRRQYLKTPAGVRATPEAQQQQQQQPHPGAPGYLAGLHHLWRDREELTEARILAQNPGPHHPTTLRSPFDGTEAGSPLISPPQPPQRTMTQTRGPGAPGAASGNEEPGVGAPRPPWRPPTNWDQELRPEENREGERQTDRERDKNRNQRKDHQSRSQRHRTETGEATEEGLMGRSRDTKRKINPGRERSRNSEGIGERGKRRHNVRVVGGVEAGIFPREEENRARISGSRGKSMEVGGYQRPGFLDLGVGEGRAGSPGFSGKIAWLGHPSTDDPAPKLPGSPGRGQVHHLCPWDPTPCFPSQSHSTAFADLCTQLCSPVFILDPIGAVTLSHLGVCWPHPHLTTDLDVSALDQLLRPWDPSSILNKQRPESPLDHNPGVSLLPQFQAFSTPPPSDPGVQAPSPQTRERDPVSPQRSKSFEVEVKEVWGLGKVSLFPNFPETPSGKQVRKLRLPRSPAPQSPLATAAAAPQPLGSCFSSFPWRLARPGSYPRTSGRGLWRGRGLRRRLLLPGCFGF</sequence>
<dbReference type="Proteomes" id="UP000299084">
    <property type="component" value="Unassembled WGS sequence"/>
</dbReference>
<evidence type="ECO:0000256" key="1">
    <source>
        <dbReference type="SAM" id="MobiDB-lite"/>
    </source>
</evidence>
<proteinExistence type="predicted"/>
<feature type="compositionally biased region" description="Basic and acidic residues" evidence="1">
    <location>
        <begin position="262"/>
        <end position="314"/>
    </location>
</feature>
<name>A0A5N4DS35_CAMDR</name>
<feature type="region of interest" description="Disordered" evidence="1">
    <location>
        <begin position="101"/>
        <end position="150"/>
    </location>
</feature>
<feature type="region of interest" description="Disordered" evidence="1">
    <location>
        <begin position="258"/>
        <end position="466"/>
    </location>
</feature>
<evidence type="ECO:0000313" key="2">
    <source>
        <dbReference type="EMBL" id="KAB1273897.1"/>
    </source>
</evidence>
<accession>A0A5N4DS35</accession>
<feature type="region of interest" description="Disordered" evidence="1">
    <location>
        <begin position="940"/>
        <end position="968"/>
    </location>
</feature>
<reference evidence="2 3" key="1">
    <citation type="journal article" date="2019" name="Mol. Ecol. Resour.">
        <title>Improving Illumina assemblies with Hi-C and long reads: an example with the North African dromedary.</title>
        <authorList>
            <person name="Elbers J.P."/>
            <person name="Rogers M.F."/>
            <person name="Perelman P.L."/>
            <person name="Proskuryakova A.A."/>
            <person name="Serdyukova N.A."/>
            <person name="Johnson W.E."/>
            <person name="Horin P."/>
            <person name="Corander J."/>
            <person name="Murphy D."/>
            <person name="Burger P.A."/>
        </authorList>
    </citation>
    <scope>NUCLEOTIDE SEQUENCE [LARGE SCALE GENOMIC DNA]</scope>
    <source>
        <strain evidence="2">Drom800</strain>
        <tissue evidence="2">Blood</tissue>
    </source>
</reference>
<feature type="compositionally biased region" description="Low complexity" evidence="1">
    <location>
        <begin position="588"/>
        <end position="597"/>
    </location>
</feature>
<evidence type="ECO:0000313" key="3">
    <source>
        <dbReference type="Proteomes" id="UP000299084"/>
    </source>
</evidence>
<keyword evidence="3" id="KW-1185">Reference proteome</keyword>
<dbReference type="EMBL" id="JWIN03000009">
    <property type="protein sequence ID" value="KAB1273897.1"/>
    <property type="molecule type" value="Genomic_DNA"/>
</dbReference>
<gene>
    <name evidence="2" type="ORF">Cadr_000012021</name>
</gene>
<feature type="region of interest" description="Disordered" evidence="1">
    <location>
        <begin position="864"/>
        <end position="919"/>
    </location>
</feature>
<feature type="compositionally biased region" description="Basic and acidic residues" evidence="1">
    <location>
        <begin position="686"/>
        <end position="700"/>
    </location>
</feature>
<dbReference type="AlphaFoldDB" id="A0A5N4DS35"/>
<feature type="compositionally biased region" description="Basic and acidic residues" evidence="1">
    <location>
        <begin position="626"/>
        <end position="665"/>
    </location>
</feature>
<feature type="region of interest" description="Disordered" evidence="1">
    <location>
        <begin position="22"/>
        <end position="47"/>
    </location>
</feature>